<name>A0ABZ0PAW5_9BACT</name>
<dbReference type="EMBL" id="CP137845">
    <property type="protein sequence ID" value="WPB54015.1"/>
    <property type="molecule type" value="Genomic_DNA"/>
</dbReference>
<protein>
    <recommendedName>
        <fullName evidence="4">Lipoprotein</fullName>
    </recommendedName>
</protein>
<dbReference type="GeneID" id="94493312"/>
<dbReference type="Proteomes" id="UP001303601">
    <property type="component" value="Chromosome"/>
</dbReference>
<reference evidence="2" key="1">
    <citation type="submission" date="2023-11" db="EMBL/GenBank/DDBJ databases">
        <title>Completed genome sequence of Mycoplasma equirhinis type strain M432/72.</title>
        <authorList>
            <person name="Spergser J."/>
        </authorList>
    </citation>
    <scope>NUCLEOTIDE SEQUENCE [LARGE SCALE GENOMIC DNA]</scope>
    <source>
        <strain evidence="2">M432/72</strain>
    </source>
</reference>
<accession>A0ABZ0PAW5</accession>
<feature type="transmembrane region" description="Helical" evidence="1">
    <location>
        <begin position="7"/>
        <end position="30"/>
    </location>
</feature>
<evidence type="ECO:0000256" key="1">
    <source>
        <dbReference type="SAM" id="Phobius"/>
    </source>
</evidence>
<keyword evidence="1" id="KW-1133">Transmembrane helix</keyword>
<evidence type="ECO:0000313" key="2">
    <source>
        <dbReference type="EMBL" id="WPB54015.1"/>
    </source>
</evidence>
<keyword evidence="1" id="KW-0472">Membrane</keyword>
<sequence>MTNKSKIAIAIATLSIPVCIGVGVGVAYGIRQTPSKENKSIESKIKESYVGLSANITDSSVKTKFDEKTKELSETISKDATEVIKKVQAQYKSILKESEVVKVTTIYREGLEKLNGVLVAILEKAVAQFKEGKEKITDGTSFVKKYLSKENLEKIVKDEKEGLVNFIKEAGAKVAPYARRTFDVLKSDPETKDIESINEVIEKVAAYFEGTKEQPGAFDKIADELNKFDFSKVESEGYTKTFESLVSILTKAKSDAVAVLNGVQLKDGELDKIKKVIKPYYDTLTEGLNKSIALFKDSLIKLPSVIETLKN</sequence>
<gene>
    <name evidence="2" type="ORF">R9B83_00335</name>
</gene>
<proteinExistence type="predicted"/>
<dbReference type="RefSeq" id="WP_140031401.1">
    <property type="nucleotide sequence ID" value="NZ_AP027305.1"/>
</dbReference>
<organism evidence="2 3">
    <name type="scientific">Metamycoplasma equirhinis</name>
    <dbReference type="NCBI Taxonomy" id="92402"/>
    <lineage>
        <taxon>Bacteria</taxon>
        <taxon>Bacillati</taxon>
        <taxon>Mycoplasmatota</taxon>
        <taxon>Mycoplasmoidales</taxon>
        <taxon>Metamycoplasmataceae</taxon>
        <taxon>Metamycoplasma</taxon>
    </lineage>
</organism>
<evidence type="ECO:0008006" key="4">
    <source>
        <dbReference type="Google" id="ProtNLM"/>
    </source>
</evidence>
<evidence type="ECO:0000313" key="3">
    <source>
        <dbReference type="Proteomes" id="UP001303601"/>
    </source>
</evidence>
<keyword evidence="3" id="KW-1185">Reference proteome</keyword>
<keyword evidence="1" id="KW-0812">Transmembrane</keyword>